<evidence type="ECO:0000313" key="8">
    <source>
        <dbReference type="Proteomes" id="UP000294743"/>
    </source>
</evidence>
<evidence type="ECO:0000256" key="2">
    <source>
        <dbReference type="ARBA" id="ARBA00008814"/>
    </source>
</evidence>
<dbReference type="PROSITE" id="PS50983">
    <property type="entry name" value="FE_B12_PBP"/>
    <property type="match status" value="1"/>
</dbReference>
<name>A0A4R8A7B1_9FIRM</name>
<dbReference type="InterPro" id="IPR002491">
    <property type="entry name" value="ABC_transptr_periplasmic_BD"/>
</dbReference>
<dbReference type="Pfam" id="PF01497">
    <property type="entry name" value="Peripla_BP_2"/>
    <property type="match status" value="1"/>
</dbReference>
<dbReference type="PANTHER" id="PTHR30532:SF28">
    <property type="entry name" value="PETROBACTIN-BINDING PROTEIN YCLQ"/>
    <property type="match status" value="1"/>
</dbReference>
<dbReference type="OrthoDB" id="63946at2"/>
<dbReference type="PROSITE" id="PS51257">
    <property type="entry name" value="PROKAR_LIPOPROTEIN"/>
    <property type="match status" value="1"/>
</dbReference>
<dbReference type="GO" id="GO:1901678">
    <property type="term" value="P:iron coordination entity transport"/>
    <property type="evidence" value="ECO:0007669"/>
    <property type="project" value="UniProtKB-ARBA"/>
</dbReference>
<accession>A0A4R8A7B1</accession>
<evidence type="ECO:0000256" key="4">
    <source>
        <dbReference type="ARBA" id="ARBA00022729"/>
    </source>
</evidence>
<dbReference type="InterPro" id="IPR051313">
    <property type="entry name" value="Bact_iron-sidero_bind"/>
</dbReference>
<gene>
    <name evidence="7" type="ORF">EDD63_1035</name>
</gene>
<dbReference type="Proteomes" id="UP000294743">
    <property type="component" value="Unassembled WGS sequence"/>
</dbReference>
<dbReference type="Gene3D" id="3.40.50.1980">
    <property type="entry name" value="Nitrogenase molybdenum iron protein domain"/>
    <property type="match status" value="2"/>
</dbReference>
<dbReference type="PANTHER" id="PTHR30532">
    <property type="entry name" value="IRON III DICITRATE-BINDING PERIPLASMIC PROTEIN"/>
    <property type="match status" value="1"/>
</dbReference>
<protein>
    <submittedName>
        <fullName evidence="7">Iron complex transport system substrate-binding protein</fullName>
    </submittedName>
</protein>
<dbReference type="SUPFAM" id="SSF53807">
    <property type="entry name" value="Helical backbone' metal receptor"/>
    <property type="match status" value="1"/>
</dbReference>
<feature type="signal peptide" evidence="5">
    <location>
        <begin position="1"/>
        <end position="21"/>
    </location>
</feature>
<comment type="caution">
    <text evidence="7">The sequence shown here is derived from an EMBL/GenBank/DDBJ whole genome shotgun (WGS) entry which is preliminary data.</text>
</comment>
<evidence type="ECO:0000256" key="1">
    <source>
        <dbReference type="ARBA" id="ARBA00004196"/>
    </source>
</evidence>
<dbReference type="AlphaFoldDB" id="A0A4R8A7B1"/>
<feature type="domain" description="Fe/B12 periplasmic-binding" evidence="6">
    <location>
        <begin position="58"/>
        <end position="330"/>
    </location>
</feature>
<sequence length="330" mass="35995">MKKITTVCLACVMMFALVACNKESSTTKENTKKETVTITTLNANKEQIELDVPYNPQRVAVMDLAALDILDNIGVGDRVVGVSKGSSIAYLQSYVNNEELLNLGTIKEVSLEKVMEANPDVIFIGGRLASQYDELSKIAPVVFLATDTEKGVVESTKENATTIASIFGKEDTVKNLFTDYDARIEKLQAIAKDQTAFVGMLNAGGFNVLGNDGRCSLIGVEVGFENVGLGAQSDEGKSNITSTHGNETSFEYIVRLQPDYIFVMNRDEAIGTEGATPAKEVIENELVQTTDAYKNNRIVYLEHSNIWYTAEGGIRALDYMLSDLESALLP</sequence>
<keyword evidence="3" id="KW-0813">Transport</keyword>
<feature type="chain" id="PRO_5039714108" evidence="5">
    <location>
        <begin position="22"/>
        <end position="330"/>
    </location>
</feature>
<evidence type="ECO:0000313" key="7">
    <source>
        <dbReference type="EMBL" id="TDW25718.1"/>
    </source>
</evidence>
<dbReference type="GO" id="GO:0030288">
    <property type="term" value="C:outer membrane-bounded periplasmic space"/>
    <property type="evidence" value="ECO:0007669"/>
    <property type="project" value="TreeGrafter"/>
</dbReference>
<comment type="subcellular location">
    <subcellularLocation>
        <location evidence="1">Cell envelope</location>
    </subcellularLocation>
</comment>
<keyword evidence="4 5" id="KW-0732">Signal</keyword>
<dbReference type="EMBL" id="SODD01000003">
    <property type="protein sequence ID" value="TDW25718.1"/>
    <property type="molecule type" value="Genomic_DNA"/>
</dbReference>
<evidence type="ECO:0000259" key="6">
    <source>
        <dbReference type="PROSITE" id="PS50983"/>
    </source>
</evidence>
<comment type="similarity">
    <text evidence="2">Belongs to the bacterial solute-binding protein 8 family.</text>
</comment>
<evidence type="ECO:0000256" key="5">
    <source>
        <dbReference type="SAM" id="SignalP"/>
    </source>
</evidence>
<proteinExistence type="inferred from homology"/>
<dbReference type="RefSeq" id="WP_134167742.1">
    <property type="nucleotide sequence ID" value="NZ_SODD01000003.1"/>
</dbReference>
<keyword evidence="8" id="KW-1185">Reference proteome</keyword>
<evidence type="ECO:0000256" key="3">
    <source>
        <dbReference type="ARBA" id="ARBA00022448"/>
    </source>
</evidence>
<reference evidence="7 8" key="1">
    <citation type="submission" date="2019-03" db="EMBL/GenBank/DDBJ databases">
        <title>Genomic Encyclopedia of Type Strains, Phase IV (KMG-IV): sequencing the most valuable type-strain genomes for metagenomic binning, comparative biology and taxonomic classification.</title>
        <authorList>
            <person name="Goeker M."/>
        </authorList>
    </citation>
    <scope>NUCLEOTIDE SEQUENCE [LARGE SCALE GENOMIC DNA]</scope>
    <source>
        <strain evidence="7 8">DSM 28867</strain>
    </source>
</reference>
<organism evidence="7 8">
    <name type="scientific">Breznakia blatticola</name>
    <dbReference type="NCBI Taxonomy" id="1754012"/>
    <lineage>
        <taxon>Bacteria</taxon>
        <taxon>Bacillati</taxon>
        <taxon>Bacillota</taxon>
        <taxon>Erysipelotrichia</taxon>
        <taxon>Erysipelotrichales</taxon>
        <taxon>Erysipelotrichaceae</taxon>
        <taxon>Breznakia</taxon>
    </lineage>
</organism>